<dbReference type="AlphaFoldDB" id="A0A9W4WLR3"/>
<dbReference type="GO" id="GO:0005506">
    <property type="term" value="F:iron ion binding"/>
    <property type="evidence" value="ECO:0007669"/>
    <property type="project" value="InterPro"/>
</dbReference>
<comment type="caution">
    <text evidence="1">The sequence shown here is derived from an EMBL/GenBank/DDBJ whole genome shotgun (WGS) entry which is preliminary data.</text>
</comment>
<dbReference type="GO" id="GO:0004497">
    <property type="term" value="F:monooxygenase activity"/>
    <property type="evidence" value="ECO:0007669"/>
    <property type="project" value="InterPro"/>
</dbReference>
<evidence type="ECO:0000313" key="1">
    <source>
        <dbReference type="EMBL" id="CAI2163321.1"/>
    </source>
</evidence>
<dbReference type="OrthoDB" id="2435110at2759"/>
<sequence>MDAIKRDEPFHKQTRRLLSPAFSTKYVASLKLLMASFVIDLIDKVDDYLKQNIIAGRILSETCLEGNFIVSKHHPIPRKVNSELRGRVFRSMFALLHLLLNIDPYLCNVNNIRRGKDGQMSDFEIIDKILEFLIAGTEDTRYKRNLTMLLEIYNVKLPMHYQLKSLPYLNGVINETMRLWPVVLRLLFLGVGKSPAEDNKFSIEFLSVTSQPMLKNFYRKNVQT</sequence>
<organism evidence="1 2">
    <name type="scientific">Funneliformis geosporum</name>
    <dbReference type="NCBI Taxonomy" id="1117311"/>
    <lineage>
        <taxon>Eukaryota</taxon>
        <taxon>Fungi</taxon>
        <taxon>Fungi incertae sedis</taxon>
        <taxon>Mucoromycota</taxon>
        <taxon>Glomeromycotina</taxon>
        <taxon>Glomeromycetes</taxon>
        <taxon>Glomerales</taxon>
        <taxon>Glomeraceae</taxon>
        <taxon>Funneliformis</taxon>
    </lineage>
</organism>
<dbReference type="EMBL" id="CAMKVN010000084">
    <property type="protein sequence ID" value="CAI2163321.1"/>
    <property type="molecule type" value="Genomic_DNA"/>
</dbReference>
<evidence type="ECO:0000313" key="2">
    <source>
        <dbReference type="Proteomes" id="UP001153678"/>
    </source>
</evidence>
<accession>A0A9W4WLR3</accession>
<dbReference type="Gene3D" id="1.10.630.10">
    <property type="entry name" value="Cytochrome P450"/>
    <property type="match status" value="1"/>
</dbReference>
<dbReference type="GO" id="GO:0016705">
    <property type="term" value="F:oxidoreductase activity, acting on paired donors, with incorporation or reduction of molecular oxygen"/>
    <property type="evidence" value="ECO:0007669"/>
    <property type="project" value="InterPro"/>
</dbReference>
<keyword evidence="2" id="KW-1185">Reference proteome</keyword>
<dbReference type="InterPro" id="IPR036396">
    <property type="entry name" value="Cyt_P450_sf"/>
</dbReference>
<dbReference type="GO" id="GO:0020037">
    <property type="term" value="F:heme binding"/>
    <property type="evidence" value="ECO:0007669"/>
    <property type="project" value="InterPro"/>
</dbReference>
<name>A0A9W4WLR3_9GLOM</name>
<dbReference type="SUPFAM" id="SSF48264">
    <property type="entry name" value="Cytochrome P450"/>
    <property type="match status" value="1"/>
</dbReference>
<reference evidence="1" key="1">
    <citation type="submission" date="2022-08" db="EMBL/GenBank/DDBJ databases">
        <authorList>
            <person name="Kallberg Y."/>
            <person name="Tangrot J."/>
            <person name="Rosling A."/>
        </authorList>
    </citation>
    <scope>NUCLEOTIDE SEQUENCE</scope>
    <source>
        <strain evidence="1">Wild A</strain>
    </source>
</reference>
<gene>
    <name evidence="1" type="ORF">FWILDA_LOCUS1010</name>
</gene>
<proteinExistence type="predicted"/>
<protein>
    <submittedName>
        <fullName evidence="1">20069_t:CDS:1</fullName>
    </submittedName>
</protein>
<dbReference type="Proteomes" id="UP001153678">
    <property type="component" value="Unassembled WGS sequence"/>
</dbReference>